<dbReference type="GeneID" id="9821650"/>
<dbReference type="Proteomes" id="UP000008281">
    <property type="component" value="Unassembled WGS sequence"/>
</dbReference>
<evidence type="ECO:0000313" key="3">
    <source>
        <dbReference type="Proteomes" id="UP000008281"/>
    </source>
</evidence>
<keyword evidence="3" id="KW-1185">Reference proteome</keyword>
<evidence type="ECO:0000256" key="1">
    <source>
        <dbReference type="SAM" id="MobiDB-lite"/>
    </source>
</evidence>
<dbReference type="OrthoDB" id="5867147at2759"/>
<organism evidence="3">
    <name type="scientific">Caenorhabditis remanei</name>
    <name type="common">Caenorhabditis vulgaris</name>
    <dbReference type="NCBI Taxonomy" id="31234"/>
    <lineage>
        <taxon>Eukaryota</taxon>
        <taxon>Metazoa</taxon>
        <taxon>Ecdysozoa</taxon>
        <taxon>Nematoda</taxon>
        <taxon>Chromadorea</taxon>
        <taxon>Rhabditida</taxon>
        <taxon>Rhabditina</taxon>
        <taxon>Rhabditomorpha</taxon>
        <taxon>Rhabditoidea</taxon>
        <taxon>Rhabditidae</taxon>
        <taxon>Peloderinae</taxon>
        <taxon>Caenorhabditis</taxon>
    </lineage>
</organism>
<sequence>MATRYDYALLEFSNILAETEAAYGQKLQSIIDTFSQSRLDLPLKRLSEIAKVHSRTAQNLKKYMDPKKNEHLNLWKMCNVYSCGAVDLDKAMRETRSSLRTKIAVDGTVIEKPKRRNIFNSIQNHLNSSSYSTSSKNSESSEKTEKERRWFPKLPDRRIELRTSRKNTSSSAEYVEVDEKTLTGTKSTPPTPPIVRAHSQLKSSTSVAPDSQMKPPRPPIRTAIPDPPASIPPPIPSTTLFPPQPYATPIYGDLQKASNPFGINNNNRIGIVEEHSLRLQDECSPNKEMSVVRIRTDVDVSREMTKNEAMMSVYDSPLINKSHYVNIRPPIAQKPRTFVPERPSPTKSDIDVTPTLISVDGYQNPAPTPSPRTYYNSSEIPSSQRSSSSAYSSNYSSSSNVTSFAVDNVVSSSSDSSNNLHPDVIENARYVRVVSPDGAHHRF</sequence>
<protein>
    <submittedName>
        <fullName evidence="2">Uncharacterized protein</fullName>
    </submittedName>
</protein>
<name>E3LGW2_CAERE</name>
<feature type="region of interest" description="Disordered" evidence="1">
    <location>
        <begin position="334"/>
        <end position="394"/>
    </location>
</feature>
<dbReference type="AlphaFoldDB" id="E3LGW2"/>
<feature type="compositionally biased region" description="Basic and acidic residues" evidence="1">
    <location>
        <begin position="139"/>
        <end position="163"/>
    </location>
</feature>
<dbReference type="CTD" id="9821650"/>
<dbReference type="OMA" id="INKSHYV"/>
<feature type="compositionally biased region" description="Polar residues" evidence="1">
    <location>
        <begin position="200"/>
        <end position="209"/>
    </location>
</feature>
<evidence type="ECO:0000313" key="2">
    <source>
        <dbReference type="EMBL" id="EFO86240.1"/>
    </source>
</evidence>
<dbReference type="EMBL" id="DS268408">
    <property type="protein sequence ID" value="EFO86240.1"/>
    <property type="molecule type" value="Genomic_DNA"/>
</dbReference>
<dbReference type="RefSeq" id="XP_003117374.2">
    <property type="nucleotide sequence ID" value="XM_003117326.2"/>
</dbReference>
<accession>E3LGW2</accession>
<feature type="compositionally biased region" description="Low complexity" evidence="1">
    <location>
        <begin position="127"/>
        <end position="138"/>
    </location>
</feature>
<dbReference type="HOGENOM" id="CLU_053759_0_0_1"/>
<gene>
    <name evidence="2" type="ORF">CRE_02023</name>
</gene>
<dbReference type="eggNOG" id="ENOG502TH6I">
    <property type="taxonomic scope" value="Eukaryota"/>
</dbReference>
<dbReference type="InParanoid" id="E3LGW2"/>
<feature type="region of interest" description="Disordered" evidence="1">
    <location>
        <begin position="122"/>
        <end position="220"/>
    </location>
</feature>
<dbReference type="KEGG" id="crq:GCK72_005110"/>
<feature type="compositionally biased region" description="Low complexity" evidence="1">
    <location>
        <begin position="376"/>
        <end position="394"/>
    </location>
</feature>
<proteinExistence type="predicted"/>
<reference evidence="2" key="1">
    <citation type="submission" date="2007-07" db="EMBL/GenBank/DDBJ databases">
        <title>PCAP assembly of the Caenorhabditis remanei genome.</title>
        <authorList>
            <consortium name="The Caenorhabditis remanei Sequencing Consortium"/>
            <person name="Wilson R.K."/>
        </authorList>
    </citation>
    <scope>NUCLEOTIDE SEQUENCE [LARGE SCALE GENOMIC DNA]</scope>
    <source>
        <strain evidence="2">PB4641</strain>
    </source>
</reference>